<dbReference type="EMBL" id="CH476743">
    <property type="protein sequence ID" value="EIE88817.1"/>
    <property type="molecule type" value="Genomic_DNA"/>
</dbReference>
<accession>I1CK37</accession>
<protein>
    <submittedName>
        <fullName evidence="1">Uncharacterized protein</fullName>
    </submittedName>
</protein>
<dbReference type="AlphaFoldDB" id="I1CK37"/>
<proteinExistence type="predicted"/>
<dbReference type="GeneID" id="93620493"/>
<reference evidence="1 2" key="1">
    <citation type="journal article" date="2009" name="PLoS Genet.">
        <title>Genomic analysis of the basal lineage fungus Rhizopus oryzae reveals a whole-genome duplication.</title>
        <authorList>
            <person name="Ma L.-J."/>
            <person name="Ibrahim A.S."/>
            <person name="Skory C."/>
            <person name="Grabherr M.G."/>
            <person name="Burger G."/>
            <person name="Butler M."/>
            <person name="Elias M."/>
            <person name="Idnurm A."/>
            <person name="Lang B.F."/>
            <person name="Sone T."/>
            <person name="Abe A."/>
            <person name="Calvo S.E."/>
            <person name="Corrochano L.M."/>
            <person name="Engels R."/>
            <person name="Fu J."/>
            <person name="Hansberg W."/>
            <person name="Kim J.-M."/>
            <person name="Kodira C.D."/>
            <person name="Koehrsen M.J."/>
            <person name="Liu B."/>
            <person name="Miranda-Saavedra D."/>
            <person name="O'Leary S."/>
            <person name="Ortiz-Castellanos L."/>
            <person name="Poulter R."/>
            <person name="Rodriguez-Romero J."/>
            <person name="Ruiz-Herrera J."/>
            <person name="Shen Y.-Q."/>
            <person name="Zeng Q."/>
            <person name="Galagan J."/>
            <person name="Birren B.W."/>
            <person name="Cuomo C.A."/>
            <person name="Wickes B.L."/>
        </authorList>
    </citation>
    <scope>NUCLEOTIDE SEQUENCE [LARGE SCALE GENOMIC DNA]</scope>
    <source>
        <strain evidence="2">RA 99-880 / ATCC MYA-4621 / FGSC 9543 / NRRL 43880</strain>
    </source>
</reference>
<dbReference type="OMA" id="DNTIRIH"/>
<dbReference type="VEuPathDB" id="FungiDB:RO3G_13528"/>
<dbReference type="OrthoDB" id="2270519at2759"/>
<evidence type="ECO:0000313" key="2">
    <source>
        <dbReference type="Proteomes" id="UP000009138"/>
    </source>
</evidence>
<sequence length="196" mass="22891">MKAKYLADTLKNVATYLHEYQEYMTSLKKNIFSVIGYVPKSKSREEKDTRKRLLDIMCSRLRSRSLVDRVFVAYCCNANDPLHTRDKKRQETVLEELKADGDTKDMLRHINTNNKVCLVALDHAGLSTNCEDLEEFIRNNLSLQKITINPLPFNNKVIVYEREMLLNDSKLDWFQDFLKKIEMVPSDLPCKNIQAL</sequence>
<name>I1CK37_RHIO9</name>
<dbReference type="eggNOG" id="ENOG502TAFI">
    <property type="taxonomic scope" value="Eukaryota"/>
</dbReference>
<dbReference type="Proteomes" id="UP000009138">
    <property type="component" value="Unassembled WGS sequence"/>
</dbReference>
<dbReference type="RefSeq" id="XP_067524213.1">
    <property type="nucleotide sequence ID" value="XM_067668112.1"/>
</dbReference>
<gene>
    <name evidence="1" type="ORF">RO3G_13528</name>
</gene>
<evidence type="ECO:0000313" key="1">
    <source>
        <dbReference type="EMBL" id="EIE88817.1"/>
    </source>
</evidence>
<dbReference type="InParanoid" id="I1CK37"/>
<keyword evidence="2" id="KW-1185">Reference proteome</keyword>
<organism evidence="1 2">
    <name type="scientific">Rhizopus delemar (strain RA 99-880 / ATCC MYA-4621 / FGSC 9543 / NRRL 43880)</name>
    <name type="common">Mucormycosis agent</name>
    <name type="synonym">Rhizopus arrhizus var. delemar</name>
    <dbReference type="NCBI Taxonomy" id="246409"/>
    <lineage>
        <taxon>Eukaryota</taxon>
        <taxon>Fungi</taxon>
        <taxon>Fungi incertae sedis</taxon>
        <taxon>Mucoromycota</taxon>
        <taxon>Mucoromycotina</taxon>
        <taxon>Mucoromycetes</taxon>
        <taxon>Mucorales</taxon>
        <taxon>Mucorineae</taxon>
        <taxon>Rhizopodaceae</taxon>
        <taxon>Rhizopus</taxon>
    </lineage>
</organism>